<feature type="region of interest" description="Disordered" evidence="1">
    <location>
        <begin position="1"/>
        <end position="90"/>
    </location>
</feature>
<dbReference type="Proteomes" id="UP000279236">
    <property type="component" value="Unassembled WGS sequence"/>
</dbReference>
<dbReference type="EMBL" id="RSCE01000006">
    <property type="protein sequence ID" value="RSH82069.1"/>
    <property type="molecule type" value="Genomic_DNA"/>
</dbReference>
<feature type="compositionally biased region" description="Low complexity" evidence="1">
    <location>
        <begin position="44"/>
        <end position="62"/>
    </location>
</feature>
<feature type="compositionally biased region" description="Acidic residues" evidence="1">
    <location>
        <begin position="1"/>
        <end position="29"/>
    </location>
</feature>
<name>A0A427XTA2_9TREE</name>
<feature type="compositionally biased region" description="Basic and acidic residues" evidence="1">
    <location>
        <begin position="68"/>
        <end position="77"/>
    </location>
</feature>
<evidence type="ECO:0000313" key="2">
    <source>
        <dbReference type="EMBL" id="RSH82069.1"/>
    </source>
</evidence>
<dbReference type="RefSeq" id="XP_028476524.1">
    <property type="nucleotide sequence ID" value="XM_028623591.1"/>
</dbReference>
<organism evidence="2 3">
    <name type="scientific">Apiotrichum porosum</name>
    <dbReference type="NCBI Taxonomy" id="105984"/>
    <lineage>
        <taxon>Eukaryota</taxon>
        <taxon>Fungi</taxon>
        <taxon>Dikarya</taxon>
        <taxon>Basidiomycota</taxon>
        <taxon>Agaricomycotina</taxon>
        <taxon>Tremellomycetes</taxon>
        <taxon>Trichosporonales</taxon>
        <taxon>Trichosporonaceae</taxon>
        <taxon>Apiotrichum</taxon>
    </lineage>
</organism>
<accession>A0A427XTA2</accession>
<gene>
    <name evidence="2" type="ORF">EHS24_008273</name>
</gene>
<comment type="caution">
    <text evidence="2">The sequence shown here is derived from an EMBL/GenBank/DDBJ whole genome shotgun (WGS) entry which is preliminary data.</text>
</comment>
<reference evidence="2 3" key="1">
    <citation type="submission" date="2018-11" db="EMBL/GenBank/DDBJ databases">
        <title>Genome sequence of Apiotrichum porosum DSM 27194.</title>
        <authorList>
            <person name="Aliyu H."/>
            <person name="Gorte O."/>
            <person name="Ochsenreither K."/>
        </authorList>
    </citation>
    <scope>NUCLEOTIDE SEQUENCE [LARGE SCALE GENOMIC DNA]</scope>
    <source>
        <strain evidence="2 3">DSM 27194</strain>
    </source>
</reference>
<dbReference type="GeneID" id="39592816"/>
<evidence type="ECO:0000313" key="3">
    <source>
        <dbReference type="Proteomes" id="UP000279236"/>
    </source>
</evidence>
<keyword evidence="3" id="KW-1185">Reference proteome</keyword>
<protein>
    <submittedName>
        <fullName evidence="2">Uncharacterized protein</fullName>
    </submittedName>
</protein>
<dbReference type="AlphaFoldDB" id="A0A427XTA2"/>
<evidence type="ECO:0000256" key="1">
    <source>
        <dbReference type="SAM" id="MobiDB-lite"/>
    </source>
</evidence>
<proteinExistence type="predicted"/>
<sequence length="104" mass="11284">MSDYIGQDDPDSEHDEEIDEEDINNDDDVQASAPRAPKSKAKAPRPCVASPSAARPDPSSKALGKRRQLNEEDHTRADEEDLATDNNGLQDTMARAANVIAPVD</sequence>